<reference evidence="2" key="1">
    <citation type="submission" date="2016-01" db="EMBL/GenBank/DDBJ databases">
        <authorList>
            <person name="Peeters C."/>
        </authorList>
    </citation>
    <scope>NUCLEOTIDE SEQUENCE [LARGE SCALE GENOMIC DNA]</scope>
    <source>
        <strain evidence="2">LMG 29317</strain>
    </source>
</reference>
<dbReference type="InterPro" id="IPR025319">
    <property type="entry name" value="DUF4224"/>
</dbReference>
<protein>
    <recommendedName>
        <fullName evidence="1">DUF4224 domain-containing protein</fullName>
    </recommendedName>
</protein>
<organism evidence="2 3">
    <name type="scientific">Caballeronia arvi</name>
    <dbReference type="NCBI Taxonomy" id="1777135"/>
    <lineage>
        <taxon>Bacteria</taxon>
        <taxon>Pseudomonadati</taxon>
        <taxon>Pseudomonadota</taxon>
        <taxon>Betaproteobacteria</taxon>
        <taxon>Burkholderiales</taxon>
        <taxon>Burkholderiaceae</taxon>
        <taxon>Caballeronia</taxon>
    </lineage>
</organism>
<sequence length="68" mass="7729">MTEDELVQITGKRRHSKQAEWFKLNFGIDVVRSADGRLIVTWQTYEALNARKNGLTANTAATVELCFD</sequence>
<evidence type="ECO:0000313" key="2">
    <source>
        <dbReference type="EMBL" id="SAL47046.1"/>
    </source>
</evidence>
<dbReference type="Pfam" id="PF13986">
    <property type="entry name" value="DUF4224"/>
    <property type="match status" value="1"/>
</dbReference>
<dbReference type="EMBL" id="FCOM02000007">
    <property type="protein sequence ID" value="SAL47046.1"/>
    <property type="molecule type" value="Genomic_DNA"/>
</dbReference>
<comment type="caution">
    <text evidence="2">The sequence shown here is derived from an EMBL/GenBank/DDBJ whole genome shotgun (WGS) entry which is preliminary data.</text>
</comment>
<evidence type="ECO:0000259" key="1">
    <source>
        <dbReference type="Pfam" id="PF13986"/>
    </source>
</evidence>
<keyword evidence="3" id="KW-1185">Reference proteome</keyword>
<dbReference type="RefSeq" id="WP_061146714.1">
    <property type="nucleotide sequence ID" value="NZ_FCOM02000007.1"/>
</dbReference>
<name>A0A158HRU4_9BURK</name>
<feature type="domain" description="DUF4224" evidence="1">
    <location>
        <begin position="2"/>
        <end position="43"/>
    </location>
</feature>
<accession>A0A158HRU4</accession>
<dbReference type="AlphaFoldDB" id="A0A158HRU4"/>
<dbReference type="OrthoDB" id="9033638at2"/>
<evidence type="ECO:0000313" key="3">
    <source>
        <dbReference type="Proteomes" id="UP000055019"/>
    </source>
</evidence>
<dbReference type="Proteomes" id="UP000055019">
    <property type="component" value="Unassembled WGS sequence"/>
</dbReference>
<gene>
    <name evidence="2" type="ORF">AWB74_02100</name>
</gene>
<proteinExistence type="predicted"/>